<dbReference type="KEGG" id="adin:H7849_17450"/>
<reference evidence="4 5" key="1">
    <citation type="submission" date="2020-08" db="EMBL/GenBank/DDBJ databases">
        <title>Edaphobacter telluris sp. nov. and Acidobacterium dinghuensis sp. nov., two acidobacteria isolated from forest soil.</title>
        <authorList>
            <person name="Fu J."/>
            <person name="Qiu L."/>
        </authorList>
    </citation>
    <scope>NUCLEOTIDE SEQUENCE [LARGE SCALE GENOMIC DNA]</scope>
    <source>
        <strain evidence="4">4Y35</strain>
    </source>
</reference>
<evidence type="ECO:0000313" key="4">
    <source>
        <dbReference type="EMBL" id="QNI35045.1"/>
    </source>
</evidence>
<dbReference type="InterPro" id="IPR000421">
    <property type="entry name" value="FA58C"/>
</dbReference>
<dbReference type="Gene3D" id="2.60.120.260">
    <property type="entry name" value="Galactose-binding domain-like"/>
    <property type="match status" value="1"/>
</dbReference>
<evidence type="ECO:0000256" key="1">
    <source>
        <dbReference type="SAM" id="MobiDB-lite"/>
    </source>
</evidence>
<organism evidence="4 5">
    <name type="scientific">Alloacidobacterium dinghuense</name>
    <dbReference type="NCBI Taxonomy" id="2763107"/>
    <lineage>
        <taxon>Bacteria</taxon>
        <taxon>Pseudomonadati</taxon>
        <taxon>Acidobacteriota</taxon>
        <taxon>Terriglobia</taxon>
        <taxon>Terriglobales</taxon>
        <taxon>Acidobacteriaceae</taxon>
        <taxon>Alloacidobacterium</taxon>
    </lineage>
</organism>
<feature type="signal peptide" evidence="2">
    <location>
        <begin position="1"/>
        <end position="17"/>
    </location>
</feature>
<keyword evidence="2" id="KW-0732">Signal</keyword>
<dbReference type="PROSITE" id="PS50022">
    <property type="entry name" value="FA58C_3"/>
    <property type="match status" value="1"/>
</dbReference>
<dbReference type="InterPro" id="IPR008979">
    <property type="entry name" value="Galactose-bd-like_sf"/>
</dbReference>
<dbReference type="SUPFAM" id="SSF49785">
    <property type="entry name" value="Galactose-binding domain-like"/>
    <property type="match status" value="1"/>
</dbReference>
<feature type="domain" description="F5/8 type C" evidence="3">
    <location>
        <begin position="111"/>
        <end position="263"/>
    </location>
</feature>
<dbReference type="AlphaFoldDB" id="A0A7G8BR75"/>
<evidence type="ECO:0000256" key="2">
    <source>
        <dbReference type="SAM" id="SignalP"/>
    </source>
</evidence>
<dbReference type="Pfam" id="PF22633">
    <property type="entry name" value="F5_F8_type_C_2"/>
    <property type="match status" value="1"/>
</dbReference>
<sequence>MYAAMFVLCASACMAEAQEIVVDASPSHVANSFSPVRALGAGVDRLRAGEGAPEMNRRDITKEEVERNTDQLLSGPVLAAILSAGWQPVTYRQNTELQMEAWHWNPDGAWSNPSQQDGYFTGSAEPTETIHHSWSYPLPRRGDTVGDGDGWSRLTDGDPKSFWKSNPYLTSSFTGEDDALHPQWVLIDLGKKTDIDAIQIAWAAPFALDYKVQFWTGELEPFYHGTTKGTWQTFPKGSVTNATGGTTTLKLVDWKIPVQYLRIWMTRSSNTCNAHDSNDKRNCVGYAINELYAGTLSPDGKFTDAINHLPSRKQTITWVSSVDPWHSTSDLDVTKGDQVGFDFFFKSGITRGLPTIVPIAMLYGTPEDAANEIAYLDKRHYPISRIEMGEEPDGQRMLPEDYGALYIQFATAIHRLVPTAKLGGPSFEGTLGDVEVWPDANGNASFLGRFLDYLKAHDRLSDFTFFSFEHYPPNHSWDDLYREPGFVSHIVQVWKNDGLPPDIPFFMTEGNMENYEKGADIKQALWLADYVGSMMTAGASGTYYFHYIPTPGHPGPILTVNDSYQVVGYPAQYFATQMITQEWAQPVDTVHQLFKASSDITDDSGNTLVTAYPIKRPDGSWSVMLVNRDRDHDHAVKLKFANAEAGQDSFFSGAVNQTTLGESQYQWRPGGPMGHEDPDGPPLKSALNGGADTLYQLPKSSLTILRGNISAGVK</sequence>
<evidence type="ECO:0000259" key="3">
    <source>
        <dbReference type="PROSITE" id="PS50022"/>
    </source>
</evidence>
<evidence type="ECO:0000313" key="5">
    <source>
        <dbReference type="Proteomes" id="UP000515312"/>
    </source>
</evidence>
<feature type="chain" id="PRO_5028948323" evidence="2">
    <location>
        <begin position="18"/>
        <end position="714"/>
    </location>
</feature>
<protein>
    <submittedName>
        <fullName evidence="4">Discoidin domain-containing protein</fullName>
    </submittedName>
</protein>
<dbReference type="SUPFAM" id="SSF51445">
    <property type="entry name" value="(Trans)glycosidases"/>
    <property type="match status" value="1"/>
</dbReference>
<dbReference type="EMBL" id="CP060394">
    <property type="protein sequence ID" value="QNI35045.1"/>
    <property type="molecule type" value="Genomic_DNA"/>
</dbReference>
<proteinExistence type="predicted"/>
<dbReference type="InterPro" id="IPR017853">
    <property type="entry name" value="GH"/>
</dbReference>
<keyword evidence="5" id="KW-1185">Reference proteome</keyword>
<dbReference type="Proteomes" id="UP000515312">
    <property type="component" value="Chromosome"/>
</dbReference>
<feature type="region of interest" description="Disordered" evidence="1">
    <location>
        <begin position="667"/>
        <end position="689"/>
    </location>
</feature>
<gene>
    <name evidence="4" type="ORF">H7849_17450</name>
</gene>
<name>A0A7G8BR75_9BACT</name>
<dbReference type="Gene3D" id="3.20.20.80">
    <property type="entry name" value="Glycosidases"/>
    <property type="match status" value="1"/>
</dbReference>
<accession>A0A7G8BR75</accession>